<dbReference type="InterPro" id="IPR000917">
    <property type="entry name" value="Sulfatase_N"/>
</dbReference>
<evidence type="ECO:0000259" key="7">
    <source>
        <dbReference type="Pfam" id="PF00884"/>
    </source>
</evidence>
<dbReference type="Gene3D" id="3.40.720.10">
    <property type="entry name" value="Alkaline Phosphatase, subunit A"/>
    <property type="match status" value="1"/>
</dbReference>
<dbReference type="PANTHER" id="PTHR42693:SF49">
    <property type="entry name" value="SULFATASE N-TERMINAL DOMAIN-CONTAINING PROTEIN"/>
    <property type="match status" value="1"/>
</dbReference>
<dbReference type="InterPro" id="IPR024607">
    <property type="entry name" value="Sulfatase_CS"/>
</dbReference>
<evidence type="ECO:0000313" key="8">
    <source>
        <dbReference type="EMBL" id="RWS22912.1"/>
    </source>
</evidence>
<evidence type="ECO:0000256" key="6">
    <source>
        <dbReference type="SAM" id="Phobius"/>
    </source>
</evidence>
<feature type="transmembrane region" description="Helical" evidence="6">
    <location>
        <begin position="191"/>
        <end position="210"/>
    </location>
</feature>
<keyword evidence="9" id="KW-1185">Reference proteome</keyword>
<evidence type="ECO:0000313" key="9">
    <source>
        <dbReference type="Proteomes" id="UP000288716"/>
    </source>
</evidence>
<comment type="cofactor">
    <cofactor evidence="1">
        <name>Ca(2+)</name>
        <dbReference type="ChEBI" id="CHEBI:29108"/>
    </cofactor>
</comment>
<accession>A0A443S5U5</accession>
<protein>
    <submittedName>
        <fullName evidence="8">Steryl-sulfatase-like isoform X1</fullName>
    </submittedName>
</protein>
<keyword evidence="3" id="KW-0479">Metal-binding</keyword>
<keyword evidence="5" id="KW-0106">Calcium</keyword>
<evidence type="ECO:0000256" key="5">
    <source>
        <dbReference type="ARBA" id="ARBA00022837"/>
    </source>
</evidence>
<proteinExistence type="inferred from homology"/>
<keyword evidence="6" id="KW-1133">Transmembrane helix</keyword>
<dbReference type="PROSITE" id="PS00523">
    <property type="entry name" value="SULFATASE_1"/>
    <property type="match status" value="1"/>
</dbReference>
<dbReference type="STRING" id="299467.A0A443S5U5"/>
<gene>
    <name evidence="8" type="ORF">B4U80_02548</name>
</gene>
<evidence type="ECO:0000256" key="2">
    <source>
        <dbReference type="ARBA" id="ARBA00008779"/>
    </source>
</evidence>
<dbReference type="EMBL" id="NCKV01007593">
    <property type="protein sequence ID" value="RWS22912.1"/>
    <property type="molecule type" value="Genomic_DNA"/>
</dbReference>
<dbReference type="AlphaFoldDB" id="A0A443S5U5"/>
<dbReference type="InterPro" id="IPR017850">
    <property type="entry name" value="Alkaline_phosphatase_core_sf"/>
</dbReference>
<dbReference type="SUPFAM" id="SSF53649">
    <property type="entry name" value="Alkaline phosphatase-like"/>
    <property type="match status" value="1"/>
</dbReference>
<dbReference type="Pfam" id="PF00884">
    <property type="entry name" value="Sulfatase"/>
    <property type="match status" value="1"/>
</dbReference>
<comment type="similarity">
    <text evidence="2">Belongs to the sulfatase family.</text>
</comment>
<dbReference type="PANTHER" id="PTHR42693">
    <property type="entry name" value="ARYLSULFATASE FAMILY MEMBER"/>
    <property type="match status" value="1"/>
</dbReference>
<dbReference type="GO" id="GO:0004065">
    <property type="term" value="F:arylsulfatase activity"/>
    <property type="evidence" value="ECO:0007669"/>
    <property type="project" value="TreeGrafter"/>
</dbReference>
<dbReference type="Proteomes" id="UP000288716">
    <property type="component" value="Unassembled WGS sequence"/>
</dbReference>
<evidence type="ECO:0000256" key="4">
    <source>
        <dbReference type="ARBA" id="ARBA00022801"/>
    </source>
</evidence>
<organism evidence="8 9">
    <name type="scientific">Leptotrombidium deliense</name>
    <dbReference type="NCBI Taxonomy" id="299467"/>
    <lineage>
        <taxon>Eukaryota</taxon>
        <taxon>Metazoa</taxon>
        <taxon>Ecdysozoa</taxon>
        <taxon>Arthropoda</taxon>
        <taxon>Chelicerata</taxon>
        <taxon>Arachnida</taxon>
        <taxon>Acari</taxon>
        <taxon>Acariformes</taxon>
        <taxon>Trombidiformes</taxon>
        <taxon>Prostigmata</taxon>
        <taxon>Anystina</taxon>
        <taxon>Parasitengona</taxon>
        <taxon>Trombiculoidea</taxon>
        <taxon>Trombiculidae</taxon>
        <taxon>Leptotrombidium</taxon>
    </lineage>
</organism>
<evidence type="ECO:0000256" key="1">
    <source>
        <dbReference type="ARBA" id="ARBA00001913"/>
    </source>
</evidence>
<name>A0A443S5U5_9ACAR</name>
<dbReference type="OrthoDB" id="103349at2759"/>
<feature type="non-terminal residue" evidence="8">
    <location>
        <position position="245"/>
    </location>
</feature>
<reference evidence="8 9" key="1">
    <citation type="journal article" date="2018" name="Gigascience">
        <title>Genomes of trombidid mites reveal novel predicted allergens and laterally-transferred genes associated with secondary metabolism.</title>
        <authorList>
            <person name="Dong X."/>
            <person name="Chaisiri K."/>
            <person name="Xia D."/>
            <person name="Armstrong S.D."/>
            <person name="Fang Y."/>
            <person name="Donnelly M.J."/>
            <person name="Kadowaki T."/>
            <person name="McGarry J.W."/>
            <person name="Darby A.C."/>
            <person name="Makepeace B.L."/>
        </authorList>
    </citation>
    <scope>NUCLEOTIDE SEQUENCE [LARGE SCALE GENOMIC DNA]</scope>
    <source>
        <strain evidence="8">UoL-UT</strain>
    </source>
</reference>
<feature type="transmembrane region" description="Helical" evidence="6">
    <location>
        <begin position="160"/>
        <end position="179"/>
    </location>
</feature>
<keyword evidence="6" id="KW-0472">Membrane</keyword>
<evidence type="ECO:0000256" key="3">
    <source>
        <dbReference type="ARBA" id="ARBA00022723"/>
    </source>
</evidence>
<dbReference type="VEuPathDB" id="VectorBase:LDEU009128"/>
<comment type="caution">
    <text evidence="8">The sequence shown here is derived from an EMBL/GenBank/DDBJ whole genome shotgun (WGS) entry which is preliminary data.</text>
</comment>
<dbReference type="GO" id="GO:0046872">
    <property type="term" value="F:metal ion binding"/>
    <property type="evidence" value="ECO:0007669"/>
    <property type="project" value="UniProtKB-KW"/>
</dbReference>
<feature type="domain" description="Sulfatase N-terminal" evidence="7">
    <location>
        <begin position="11"/>
        <end position="141"/>
    </location>
</feature>
<keyword evidence="4" id="KW-0378">Hydrolase</keyword>
<keyword evidence="6" id="KW-0812">Transmembrane</keyword>
<dbReference type="InterPro" id="IPR050738">
    <property type="entry name" value="Sulfatase"/>
</dbReference>
<sequence>MFVCYSTAQTNFVIFLADDLGYGDTGAFGNTTLSTPNIDKLAENGVKFTHHLAAASLCTPSRAALLTGRYPIRYGMASERVNRVFLFTAMRGGLPHSEITFTKLLQQSNYSTALIGKWHLGGPNNDPLNHGFDYFYGLPLTNLKDFGDDNSSVVLSNFPYFYYCLSTIACIGISCALLLYKWKRLTKTTMFLLILSIIVPGTLLLFQLSIKRLNSILMRNTTVIEQPINLVSLNRRFVKESNNFI</sequence>